<evidence type="ECO:0000313" key="2">
    <source>
        <dbReference type="EMBL" id="HHN51711.1"/>
    </source>
</evidence>
<protein>
    <recommendedName>
        <fullName evidence="3">Transcription elongation factor NusA</fullName>
    </recommendedName>
</protein>
<sequence>MEFPVCVFDLKTGVLCSKCEQKIREGELTPTDLEIMRFFLELEKKFPHISSLKYVRSLAADGYLFVFFERGFSSLPADVQTSLRNELGLRTGLRVKLMDISRDLNTFLQSLVAPARLLAINKVWLPDQTTEVKAVVDDERSVGAPPNVLSAIVQKVLNISVSFEFQRRTRLPPGRFGR</sequence>
<accession>A0A7J3WAR2</accession>
<reference evidence="2" key="1">
    <citation type="journal article" date="2020" name="mSystems">
        <title>Genome- and Community-Level Interaction Insights into Carbon Utilization and Element Cycling Functions of Hydrothermarchaeota in Hydrothermal Sediment.</title>
        <authorList>
            <person name="Zhou Z."/>
            <person name="Liu Y."/>
            <person name="Xu W."/>
            <person name="Pan J."/>
            <person name="Luo Z.H."/>
            <person name="Li M."/>
        </authorList>
    </citation>
    <scope>NUCLEOTIDE SEQUENCE [LARGE SCALE GENOMIC DNA]</scope>
    <source>
        <strain evidence="2">SpSt-1073</strain>
        <strain evidence="1">SpSt-669</strain>
    </source>
</reference>
<name>A0A7J3WAR2_CALS0</name>
<gene>
    <name evidence="2" type="ORF">ENM30_00185</name>
    <name evidence="1" type="ORF">ENU43_01295</name>
</gene>
<dbReference type="AlphaFoldDB" id="A0A7J3WAR2"/>
<comment type="caution">
    <text evidence="2">The sequence shown here is derived from an EMBL/GenBank/DDBJ whole genome shotgun (WGS) entry which is preliminary data.</text>
</comment>
<evidence type="ECO:0008006" key="3">
    <source>
        <dbReference type="Google" id="ProtNLM"/>
    </source>
</evidence>
<dbReference type="EMBL" id="DTCM01000014">
    <property type="protein sequence ID" value="HGL40290.1"/>
    <property type="molecule type" value="Genomic_DNA"/>
</dbReference>
<proteinExistence type="predicted"/>
<evidence type="ECO:0000313" key="1">
    <source>
        <dbReference type="EMBL" id="HGL40290.1"/>
    </source>
</evidence>
<organism evidence="2">
    <name type="scientific">Caldiarchaeum subterraneum</name>
    <dbReference type="NCBI Taxonomy" id="311458"/>
    <lineage>
        <taxon>Archaea</taxon>
        <taxon>Nitrososphaerota</taxon>
        <taxon>Candidatus Caldarchaeales</taxon>
        <taxon>Candidatus Caldarchaeaceae</taxon>
        <taxon>Candidatus Caldarchaeum</taxon>
    </lineage>
</organism>
<dbReference type="EMBL" id="DRXG01000002">
    <property type="protein sequence ID" value="HHN51711.1"/>
    <property type="molecule type" value="Genomic_DNA"/>
</dbReference>